<dbReference type="Proteomes" id="UP000471298">
    <property type="component" value="Unassembled WGS sequence"/>
</dbReference>
<evidence type="ECO:0000313" key="13">
    <source>
        <dbReference type="Proteomes" id="UP000471298"/>
    </source>
</evidence>
<evidence type="ECO:0000256" key="2">
    <source>
        <dbReference type="ARBA" id="ARBA00012962"/>
    </source>
</evidence>
<organism evidence="12 13">
    <name type="scientific">Ostreibacterium oceani</name>
    <dbReference type="NCBI Taxonomy" id="2654998"/>
    <lineage>
        <taxon>Bacteria</taxon>
        <taxon>Pseudomonadati</taxon>
        <taxon>Pseudomonadota</taxon>
        <taxon>Gammaproteobacteria</taxon>
        <taxon>Cardiobacteriales</taxon>
        <taxon>Ostreibacteriaceae</taxon>
        <taxon>Ostreibacterium</taxon>
    </lineage>
</organism>
<feature type="binding site" evidence="8">
    <location>
        <position position="238"/>
    </location>
    <ligand>
        <name>NADP(+)</name>
        <dbReference type="ChEBI" id="CHEBI:58349"/>
    </ligand>
</feature>
<dbReference type="InterPro" id="IPR011342">
    <property type="entry name" value="Shikimate_DH"/>
</dbReference>
<feature type="binding site" evidence="8">
    <location>
        <position position="105"/>
    </location>
    <ligand>
        <name>shikimate</name>
        <dbReference type="ChEBI" id="CHEBI:36208"/>
    </ligand>
</feature>
<comment type="pathway">
    <text evidence="1 8">Metabolic intermediate biosynthesis; chorismate biosynthesis; chorismate from D-erythrose 4-phosphate and phosphoenolpyruvate: step 4/7.</text>
</comment>
<keyword evidence="13" id="KW-1185">Reference proteome</keyword>
<feature type="binding site" evidence="8">
    <location>
        <position position="96"/>
    </location>
    <ligand>
        <name>NADP(+)</name>
        <dbReference type="ChEBI" id="CHEBI:58349"/>
    </ligand>
</feature>
<reference evidence="12 13" key="1">
    <citation type="submission" date="2019-10" db="EMBL/GenBank/DDBJ databases">
        <title>Cardiobacteriales fam. a chemoheterotrophic member of the order Cardiobacteriales, and proposal of Cardiobacteriales fam. nov.</title>
        <authorList>
            <person name="Wang C."/>
        </authorList>
    </citation>
    <scope>NUCLEOTIDE SEQUENCE [LARGE SCALE GENOMIC DNA]</scope>
    <source>
        <strain evidence="12 13">ML27</strain>
    </source>
</reference>
<gene>
    <name evidence="8 12" type="primary">aroE</name>
    <name evidence="12" type="ORF">GCU85_09090</name>
</gene>
<dbReference type="InterPro" id="IPR022893">
    <property type="entry name" value="Shikimate_DH_fam"/>
</dbReference>
<dbReference type="NCBIfam" id="TIGR00507">
    <property type="entry name" value="aroE"/>
    <property type="match status" value="1"/>
</dbReference>
<comment type="function">
    <text evidence="8">Involved in the biosynthesis of the chorismate, which leads to the biosynthesis of aromatic amino acids. Catalyzes the reversible NADPH linked reduction of 3-dehydroshikimate (DHSA) to yield shikimate (SA).</text>
</comment>
<comment type="caution">
    <text evidence="12">The sequence shown here is derived from an EMBL/GenBank/DDBJ whole genome shotgun (WGS) entry which is preliminary data.</text>
</comment>
<evidence type="ECO:0000256" key="5">
    <source>
        <dbReference type="ARBA" id="ARBA00023002"/>
    </source>
</evidence>
<dbReference type="InParanoid" id="A0A6N7EZT8"/>
<feature type="active site" description="Proton acceptor" evidence="8">
    <location>
        <position position="84"/>
    </location>
</feature>
<dbReference type="InterPro" id="IPR013708">
    <property type="entry name" value="Shikimate_DH-bd_N"/>
</dbReference>
<evidence type="ECO:0000313" key="12">
    <source>
        <dbReference type="EMBL" id="MPV86879.1"/>
    </source>
</evidence>
<dbReference type="PANTHER" id="PTHR21089:SF1">
    <property type="entry name" value="BIFUNCTIONAL 3-DEHYDROQUINATE DEHYDRATASE_SHIKIMATE DEHYDROGENASE, CHLOROPLASTIC"/>
    <property type="match status" value="1"/>
</dbReference>
<evidence type="ECO:0000256" key="6">
    <source>
        <dbReference type="ARBA" id="ARBA00023141"/>
    </source>
</evidence>
<dbReference type="InterPro" id="IPR006151">
    <property type="entry name" value="Shikm_DH/Glu-tRNA_Rdtase"/>
</dbReference>
<dbReference type="AlphaFoldDB" id="A0A6N7EZT8"/>
<accession>A0A6N7EZT8</accession>
<dbReference type="GO" id="GO:0009423">
    <property type="term" value="P:chorismate biosynthetic process"/>
    <property type="evidence" value="ECO:0007669"/>
    <property type="project" value="UniProtKB-UniRule"/>
</dbReference>
<dbReference type="InterPro" id="IPR036291">
    <property type="entry name" value="NAD(P)-bd_dom_sf"/>
</dbReference>
<dbReference type="FunCoup" id="A0A6N7EZT8">
    <property type="interactions" value="155"/>
</dbReference>
<keyword evidence="5 8" id="KW-0560">Oxidoreductase</keyword>
<feature type="domain" description="Shikimate dehydrogenase substrate binding N-terminal" evidence="10">
    <location>
        <begin position="6"/>
        <end position="107"/>
    </location>
</feature>
<evidence type="ECO:0000256" key="7">
    <source>
        <dbReference type="ARBA" id="ARBA00049442"/>
    </source>
</evidence>
<comment type="caution">
    <text evidence="8">Lacks conserved residue(s) required for the propagation of feature annotation.</text>
</comment>
<feature type="domain" description="SDH C-terminal" evidence="11">
    <location>
        <begin position="261"/>
        <end position="291"/>
    </location>
</feature>
<evidence type="ECO:0000256" key="8">
    <source>
        <dbReference type="HAMAP-Rule" id="MF_00222"/>
    </source>
</evidence>
<evidence type="ECO:0000256" key="3">
    <source>
        <dbReference type="ARBA" id="ARBA00022605"/>
    </source>
</evidence>
<keyword evidence="3 8" id="KW-0028">Amino-acid biosynthesis</keyword>
<dbReference type="EMBL" id="WHNW01000013">
    <property type="protein sequence ID" value="MPV86879.1"/>
    <property type="molecule type" value="Genomic_DNA"/>
</dbReference>
<dbReference type="SUPFAM" id="SSF53223">
    <property type="entry name" value="Aminoacid dehydrogenase-like, N-terminal domain"/>
    <property type="match status" value="1"/>
</dbReference>
<dbReference type="GO" id="GO:0009073">
    <property type="term" value="P:aromatic amino acid family biosynthetic process"/>
    <property type="evidence" value="ECO:0007669"/>
    <property type="project" value="UniProtKB-KW"/>
</dbReference>
<evidence type="ECO:0000259" key="10">
    <source>
        <dbReference type="Pfam" id="PF08501"/>
    </source>
</evidence>
<dbReference type="PANTHER" id="PTHR21089">
    <property type="entry name" value="SHIKIMATE DEHYDROGENASE"/>
    <property type="match status" value="1"/>
</dbReference>
<feature type="binding site" evidence="8">
    <location>
        <position position="261"/>
    </location>
    <ligand>
        <name>NADP(+)</name>
        <dbReference type="ChEBI" id="CHEBI:58349"/>
    </ligand>
</feature>
<feature type="binding site" evidence="8">
    <location>
        <position position="80"/>
    </location>
    <ligand>
        <name>shikimate</name>
        <dbReference type="ChEBI" id="CHEBI:36208"/>
    </ligand>
</feature>
<comment type="catalytic activity">
    <reaction evidence="7 8">
        <text>shikimate + NADP(+) = 3-dehydroshikimate + NADPH + H(+)</text>
        <dbReference type="Rhea" id="RHEA:17737"/>
        <dbReference type="ChEBI" id="CHEBI:15378"/>
        <dbReference type="ChEBI" id="CHEBI:16630"/>
        <dbReference type="ChEBI" id="CHEBI:36208"/>
        <dbReference type="ChEBI" id="CHEBI:57783"/>
        <dbReference type="ChEBI" id="CHEBI:58349"/>
        <dbReference type="EC" id="1.1.1.25"/>
    </reaction>
</comment>
<feature type="binding site" evidence="8">
    <location>
        <position position="268"/>
    </location>
    <ligand>
        <name>shikimate</name>
        <dbReference type="ChEBI" id="CHEBI:36208"/>
    </ligand>
</feature>
<sequence length="294" mass="32136">MKYFAVIGNPIAHSRSPEIHDAFAKALGLTINYQRLLSEPAQFTQTVNAFFHRTDVGVEHARTECAEARNPIAGHGMNVTVPFKEAALQYADELSEAAQIAGAVNTLTNQSGKIKGDNTDGIGLVTDILTNHQWPIADKRVLMVGAGGAARGCLLPILKQQPQQLTITNRSVDKAQSLAEGFQKYGNIDYADYTDYATTDTLNRPYDIVINATAASLHGQMIALPAEIFSADTLAYDMMYAKKPTPFMTFAQQHRATAVDGLGMLVEQAAQAFYLWHGEHPETATVIQRIRQSL</sequence>
<feature type="binding site" evidence="8">
    <location>
        <begin position="145"/>
        <end position="149"/>
    </location>
    <ligand>
        <name>NADP(+)</name>
        <dbReference type="ChEBI" id="CHEBI:58349"/>
    </ligand>
</feature>
<protein>
    <recommendedName>
        <fullName evidence="2 8">Shikimate dehydrogenase (NADP(+))</fullName>
        <shortName evidence="8">SDH</shortName>
        <ecNumber evidence="2 8">1.1.1.25</ecNumber>
    </recommendedName>
</protein>
<dbReference type="UniPathway" id="UPA00053">
    <property type="reaction ID" value="UER00087"/>
</dbReference>
<dbReference type="NCBIfam" id="NF001310">
    <property type="entry name" value="PRK00258.1-2"/>
    <property type="match status" value="1"/>
</dbReference>
<name>A0A6N7EZT8_9GAMM</name>
<dbReference type="EC" id="1.1.1.25" evidence="2 8"/>
<dbReference type="RefSeq" id="WP_152810868.1">
    <property type="nucleotide sequence ID" value="NZ_WHNW01000013.1"/>
</dbReference>
<proteinExistence type="inferred from homology"/>
<evidence type="ECO:0000259" key="9">
    <source>
        <dbReference type="Pfam" id="PF01488"/>
    </source>
</evidence>
<feature type="binding site" evidence="8">
    <location>
        <begin position="14"/>
        <end position="16"/>
    </location>
    <ligand>
        <name>shikimate</name>
        <dbReference type="ChEBI" id="CHEBI:36208"/>
    </ligand>
</feature>
<feature type="binding site" evidence="8">
    <location>
        <position position="240"/>
    </location>
    <ligand>
        <name>shikimate</name>
        <dbReference type="ChEBI" id="CHEBI:36208"/>
    </ligand>
</feature>
<dbReference type="GO" id="GO:0050661">
    <property type="term" value="F:NADP binding"/>
    <property type="evidence" value="ECO:0007669"/>
    <property type="project" value="InterPro"/>
</dbReference>
<dbReference type="Pfam" id="PF18317">
    <property type="entry name" value="SDH_C"/>
    <property type="match status" value="1"/>
</dbReference>
<feature type="domain" description="Quinate/shikimate 5-dehydrogenase/glutamyl-tRNA reductase" evidence="9">
    <location>
        <begin position="136"/>
        <end position="216"/>
    </location>
</feature>
<keyword evidence="4 8" id="KW-0521">NADP</keyword>
<dbReference type="GO" id="GO:0004764">
    <property type="term" value="F:shikimate 3-dehydrogenase (NADP+) activity"/>
    <property type="evidence" value="ECO:0007669"/>
    <property type="project" value="UniProtKB-UniRule"/>
</dbReference>
<comment type="similarity">
    <text evidence="8">Belongs to the shikimate dehydrogenase family.</text>
</comment>
<evidence type="ECO:0000256" key="1">
    <source>
        <dbReference type="ARBA" id="ARBA00004871"/>
    </source>
</evidence>
<dbReference type="Pfam" id="PF01488">
    <property type="entry name" value="Shikimate_DH"/>
    <property type="match status" value="1"/>
</dbReference>
<evidence type="ECO:0000256" key="4">
    <source>
        <dbReference type="ARBA" id="ARBA00022857"/>
    </source>
</evidence>
<dbReference type="Gene3D" id="3.40.50.10860">
    <property type="entry name" value="Leucine Dehydrogenase, chain A, domain 1"/>
    <property type="match status" value="1"/>
</dbReference>
<dbReference type="GO" id="GO:0005829">
    <property type="term" value="C:cytosol"/>
    <property type="evidence" value="ECO:0007669"/>
    <property type="project" value="TreeGrafter"/>
</dbReference>
<evidence type="ECO:0000259" key="11">
    <source>
        <dbReference type="Pfam" id="PF18317"/>
    </source>
</evidence>
<dbReference type="GO" id="GO:0008652">
    <property type="term" value="P:amino acid biosynthetic process"/>
    <property type="evidence" value="ECO:0007669"/>
    <property type="project" value="UniProtKB-KW"/>
</dbReference>
<feature type="binding site" evidence="8">
    <location>
        <position position="120"/>
    </location>
    <ligand>
        <name>shikimate</name>
        <dbReference type="ChEBI" id="CHEBI:36208"/>
    </ligand>
</feature>
<keyword evidence="6 8" id="KW-0057">Aromatic amino acid biosynthesis</keyword>
<dbReference type="Gene3D" id="3.40.50.720">
    <property type="entry name" value="NAD(P)-binding Rossmann-like Domain"/>
    <property type="match status" value="1"/>
</dbReference>
<dbReference type="GO" id="GO:0019632">
    <property type="term" value="P:shikimate metabolic process"/>
    <property type="evidence" value="ECO:0007669"/>
    <property type="project" value="InterPro"/>
</dbReference>
<dbReference type="Pfam" id="PF08501">
    <property type="entry name" value="Shikimate_dh_N"/>
    <property type="match status" value="1"/>
</dbReference>
<dbReference type="HAMAP" id="MF_00222">
    <property type="entry name" value="Shikimate_DH_AroE"/>
    <property type="match status" value="1"/>
</dbReference>
<dbReference type="InterPro" id="IPR046346">
    <property type="entry name" value="Aminoacid_DH-like_N_sf"/>
</dbReference>
<dbReference type="SUPFAM" id="SSF51735">
    <property type="entry name" value="NAD(P)-binding Rossmann-fold domains"/>
    <property type="match status" value="1"/>
</dbReference>
<comment type="subunit">
    <text evidence="8">Homodimer.</text>
</comment>
<dbReference type="CDD" id="cd01065">
    <property type="entry name" value="NAD_bind_Shikimate_DH"/>
    <property type="match status" value="1"/>
</dbReference>
<dbReference type="InterPro" id="IPR041121">
    <property type="entry name" value="SDH_C"/>
</dbReference>